<accession>A0AAV4ARY1</accession>
<comment type="caution">
    <text evidence="1">The sequence shown here is derived from an EMBL/GenBank/DDBJ whole genome shotgun (WGS) entry which is preliminary data.</text>
</comment>
<keyword evidence="2" id="KW-1185">Reference proteome</keyword>
<gene>
    <name evidence="1" type="ORF">PoB_003619700</name>
</gene>
<evidence type="ECO:0000313" key="1">
    <source>
        <dbReference type="EMBL" id="GFO09692.1"/>
    </source>
</evidence>
<protein>
    <submittedName>
        <fullName evidence="1">Uncharacterized protein</fullName>
    </submittedName>
</protein>
<proteinExistence type="predicted"/>
<sequence length="100" mass="11749">MRLDKEYRTTFGMKKNQYILTNVQMNQVSRVQADENQRKRKRSWSKAYNFATEGMTERVCKSFFPSTLNMNHCPVDNAFSKKSESGDYWGGLTTITRCME</sequence>
<organism evidence="1 2">
    <name type="scientific">Plakobranchus ocellatus</name>
    <dbReference type="NCBI Taxonomy" id="259542"/>
    <lineage>
        <taxon>Eukaryota</taxon>
        <taxon>Metazoa</taxon>
        <taxon>Spiralia</taxon>
        <taxon>Lophotrochozoa</taxon>
        <taxon>Mollusca</taxon>
        <taxon>Gastropoda</taxon>
        <taxon>Heterobranchia</taxon>
        <taxon>Euthyneura</taxon>
        <taxon>Panpulmonata</taxon>
        <taxon>Sacoglossa</taxon>
        <taxon>Placobranchoidea</taxon>
        <taxon>Plakobranchidae</taxon>
        <taxon>Plakobranchus</taxon>
    </lineage>
</organism>
<dbReference type="EMBL" id="BLXT01004116">
    <property type="protein sequence ID" value="GFO09692.1"/>
    <property type="molecule type" value="Genomic_DNA"/>
</dbReference>
<dbReference type="Proteomes" id="UP000735302">
    <property type="component" value="Unassembled WGS sequence"/>
</dbReference>
<dbReference type="AlphaFoldDB" id="A0AAV4ARY1"/>
<name>A0AAV4ARY1_9GAST</name>
<evidence type="ECO:0000313" key="2">
    <source>
        <dbReference type="Proteomes" id="UP000735302"/>
    </source>
</evidence>
<reference evidence="1 2" key="1">
    <citation type="journal article" date="2021" name="Elife">
        <title>Chloroplast acquisition without the gene transfer in kleptoplastic sea slugs, Plakobranchus ocellatus.</title>
        <authorList>
            <person name="Maeda T."/>
            <person name="Takahashi S."/>
            <person name="Yoshida T."/>
            <person name="Shimamura S."/>
            <person name="Takaki Y."/>
            <person name="Nagai Y."/>
            <person name="Toyoda A."/>
            <person name="Suzuki Y."/>
            <person name="Arimoto A."/>
            <person name="Ishii H."/>
            <person name="Satoh N."/>
            <person name="Nishiyama T."/>
            <person name="Hasebe M."/>
            <person name="Maruyama T."/>
            <person name="Minagawa J."/>
            <person name="Obokata J."/>
            <person name="Shigenobu S."/>
        </authorList>
    </citation>
    <scope>NUCLEOTIDE SEQUENCE [LARGE SCALE GENOMIC DNA]</scope>
</reference>